<name>A0AAV2KU52_KNICA</name>
<keyword evidence="3" id="KW-1185">Reference proteome</keyword>
<sequence length="77" mass="8196">MADVPTPPLARCTAQSEGAFRFSYLLRSSPRSSSCTNPAGFQLGGSTSRFHVPSPVPRPGPTVPGPTSRPRPFLRTV</sequence>
<dbReference type="AlphaFoldDB" id="A0AAV2KU52"/>
<evidence type="ECO:0000256" key="1">
    <source>
        <dbReference type="SAM" id="MobiDB-lite"/>
    </source>
</evidence>
<dbReference type="EMBL" id="OZ035824">
    <property type="protein sequence ID" value="CAL1593159.1"/>
    <property type="molecule type" value="Genomic_DNA"/>
</dbReference>
<accession>A0AAV2KU52</accession>
<evidence type="ECO:0000313" key="3">
    <source>
        <dbReference type="Proteomes" id="UP001497482"/>
    </source>
</evidence>
<feature type="region of interest" description="Disordered" evidence="1">
    <location>
        <begin position="29"/>
        <end position="77"/>
    </location>
</feature>
<protein>
    <submittedName>
        <fullName evidence="2">Uncharacterized protein</fullName>
    </submittedName>
</protein>
<reference evidence="2 3" key="1">
    <citation type="submission" date="2024-04" db="EMBL/GenBank/DDBJ databases">
        <authorList>
            <person name="Waldvogel A.-M."/>
            <person name="Schoenle A."/>
        </authorList>
    </citation>
    <scope>NUCLEOTIDE SEQUENCE [LARGE SCALE GENOMIC DNA]</scope>
</reference>
<feature type="compositionally biased region" description="Polar residues" evidence="1">
    <location>
        <begin position="35"/>
        <end position="49"/>
    </location>
</feature>
<organism evidence="2 3">
    <name type="scientific">Knipowitschia caucasica</name>
    <name type="common">Caucasian dwarf goby</name>
    <name type="synonym">Pomatoschistus caucasicus</name>
    <dbReference type="NCBI Taxonomy" id="637954"/>
    <lineage>
        <taxon>Eukaryota</taxon>
        <taxon>Metazoa</taxon>
        <taxon>Chordata</taxon>
        <taxon>Craniata</taxon>
        <taxon>Vertebrata</taxon>
        <taxon>Euteleostomi</taxon>
        <taxon>Actinopterygii</taxon>
        <taxon>Neopterygii</taxon>
        <taxon>Teleostei</taxon>
        <taxon>Neoteleostei</taxon>
        <taxon>Acanthomorphata</taxon>
        <taxon>Gobiaria</taxon>
        <taxon>Gobiiformes</taxon>
        <taxon>Gobioidei</taxon>
        <taxon>Gobiidae</taxon>
        <taxon>Gobiinae</taxon>
        <taxon>Knipowitschia</taxon>
    </lineage>
</organism>
<proteinExistence type="predicted"/>
<gene>
    <name evidence="2" type="ORF">KC01_LOCUS22304</name>
</gene>
<evidence type="ECO:0000313" key="2">
    <source>
        <dbReference type="EMBL" id="CAL1593159.1"/>
    </source>
</evidence>
<dbReference type="Proteomes" id="UP001497482">
    <property type="component" value="Chromosome 2"/>
</dbReference>
<feature type="compositionally biased region" description="Pro residues" evidence="1">
    <location>
        <begin position="54"/>
        <end position="69"/>
    </location>
</feature>